<feature type="region of interest" description="Disordered" evidence="1">
    <location>
        <begin position="1"/>
        <end position="207"/>
    </location>
</feature>
<gene>
    <name evidence="2" type="ORF">WJX73_004761</name>
</gene>
<sequence length="277" mass="30254">MSFIFKGLSGPPKKKSRITRGSSNEEKDRAQSTQARDDRRRRRSSLGAGKNLARLPRGPLQPTRPAVNLAQPPCPAVPAAEGQENEDPAGASQAARPQLATAPAAEKVPRGPDIMEEDSPASPAAEQGSQHPDHPAEAPEQVAPQPREPTYEEFPALWPDEDPAGASQAARPQQETAPAAEQQPTAEELPARVSQEPAASSPEDEEIIDGELLAIEELRAWWPENSPRRPSHFPPIRWPFKSCLHTLMHRWMTLAITVAAHLADILQPAKSFNHERS</sequence>
<reference evidence="2 3" key="1">
    <citation type="journal article" date="2024" name="Nat. Commun.">
        <title>Phylogenomics reveals the evolutionary origins of lichenization in chlorophyte algae.</title>
        <authorList>
            <person name="Puginier C."/>
            <person name="Libourel C."/>
            <person name="Otte J."/>
            <person name="Skaloud P."/>
            <person name="Haon M."/>
            <person name="Grisel S."/>
            <person name="Petersen M."/>
            <person name="Berrin J.G."/>
            <person name="Delaux P.M."/>
            <person name="Dal Grande F."/>
            <person name="Keller J."/>
        </authorList>
    </citation>
    <scope>NUCLEOTIDE SEQUENCE [LARGE SCALE GENOMIC DNA]</scope>
    <source>
        <strain evidence="2 3">SAG 2036</strain>
    </source>
</reference>
<feature type="compositionally biased region" description="Basic and acidic residues" evidence="1">
    <location>
        <begin position="23"/>
        <end position="38"/>
    </location>
</feature>
<dbReference type="Proteomes" id="UP001465755">
    <property type="component" value="Unassembled WGS sequence"/>
</dbReference>
<dbReference type="EMBL" id="JALJOQ010000030">
    <property type="protein sequence ID" value="KAK9807426.1"/>
    <property type="molecule type" value="Genomic_DNA"/>
</dbReference>
<organism evidence="2 3">
    <name type="scientific">Symbiochloris irregularis</name>
    <dbReference type="NCBI Taxonomy" id="706552"/>
    <lineage>
        <taxon>Eukaryota</taxon>
        <taxon>Viridiplantae</taxon>
        <taxon>Chlorophyta</taxon>
        <taxon>core chlorophytes</taxon>
        <taxon>Trebouxiophyceae</taxon>
        <taxon>Trebouxiales</taxon>
        <taxon>Trebouxiaceae</taxon>
        <taxon>Symbiochloris</taxon>
    </lineage>
</organism>
<feature type="compositionally biased region" description="Low complexity" evidence="1">
    <location>
        <begin position="168"/>
        <end position="188"/>
    </location>
</feature>
<evidence type="ECO:0000313" key="2">
    <source>
        <dbReference type="EMBL" id="KAK9807426.1"/>
    </source>
</evidence>
<protein>
    <submittedName>
        <fullName evidence="2">Uncharacterized protein</fullName>
    </submittedName>
</protein>
<dbReference type="AlphaFoldDB" id="A0AAW1PD85"/>
<keyword evidence="3" id="KW-1185">Reference proteome</keyword>
<evidence type="ECO:0000313" key="3">
    <source>
        <dbReference type="Proteomes" id="UP001465755"/>
    </source>
</evidence>
<name>A0AAW1PD85_9CHLO</name>
<evidence type="ECO:0000256" key="1">
    <source>
        <dbReference type="SAM" id="MobiDB-lite"/>
    </source>
</evidence>
<comment type="caution">
    <text evidence="2">The sequence shown here is derived from an EMBL/GenBank/DDBJ whole genome shotgun (WGS) entry which is preliminary data.</text>
</comment>
<feature type="compositionally biased region" description="Low complexity" evidence="1">
    <location>
        <begin position="93"/>
        <end position="105"/>
    </location>
</feature>
<accession>A0AAW1PD85</accession>
<proteinExistence type="predicted"/>